<keyword evidence="5 7" id="KW-0326">Glycosidase</keyword>
<organism evidence="8 9">
    <name type="scientific">Mediterraneibacter gnavus</name>
    <name type="common">Ruminococcus gnavus</name>
    <dbReference type="NCBI Taxonomy" id="33038"/>
    <lineage>
        <taxon>Bacteria</taxon>
        <taxon>Bacillati</taxon>
        <taxon>Bacillota</taxon>
        <taxon>Clostridia</taxon>
        <taxon>Lachnospirales</taxon>
        <taxon>Lachnospiraceae</taxon>
        <taxon>Mediterraneibacter</taxon>
    </lineage>
</organism>
<dbReference type="GO" id="GO:0045493">
    <property type="term" value="P:xylan catabolic process"/>
    <property type="evidence" value="ECO:0007669"/>
    <property type="project" value="UniProtKB-KW"/>
</dbReference>
<protein>
    <submittedName>
        <fullName evidence="8">Family 43 glycosylhydrolase</fullName>
    </submittedName>
</protein>
<gene>
    <name evidence="8" type="ORF">O8D18_13600</name>
</gene>
<dbReference type="InterPro" id="IPR023296">
    <property type="entry name" value="Glyco_hydro_beta-prop_sf"/>
</dbReference>
<dbReference type="CDD" id="cd18620">
    <property type="entry name" value="GH43_XylA-like"/>
    <property type="match status" value="1"/>
</dbReference>
<evidence type="ECO:0000256" key="4">
    <source>
        <dbReference type="ARBA" id="ARBA00023277"/>
    </source>
</evidence>
<dbReference type="EMBL" id="JAPZED010000019">
    <property type="protein sequence ID" value="MCZ7695044.1"/>
    <property type="molecule type" value="Genomic_DNA"/>
</dbReference>
<dbReference type="PANTHER" id="PTHR43772">
    <property type="entry name" value="ENDO-1,4-BETA-XYLANASE"/>
    <property type="match status" value="1"/>
</dbReference>
<dbReference type="Pfam" id="PF04616">
    <property type="entry name" value="Glyco_hydro_43"/>
    <property type="match status" value="1"/>
</dbReference>
<evidence type="ECO:0000256" key="5">
    <source>
        <dbReference type="ARBA" id="ARBA00023295"/>
    </source>
</evidence>
<sequence>MKAQCYNPYLPLWEYIPDGEPHVFGERIYIYGSHDRAGGTKYCMNDYVCWSADVLELSQWQYEGVIYKKDQDPRMKDGTRELWAPDVVKGKDGRFYLYYCPNGDGEAIGVAVCDKPAGRYEFYGIVQDKNGEQIGKREGDIWQFDPGIFIDDDGEIYLYSGNGPKTEKDIGKTSKNSCVMKLHDDMLTVKEEPRRLLPILGEAEGTGFEGHEFFEASSIRKINGKYYLIYSSVKSRELCYAVSDCPDRGYRYGGVISDNSGIMESEGQNRMQIMWGNNHGGIEKIQGQWYVFYHRPTNKTQFSRQGCAEPITFLEDGRIEQAEMTSQGMNGKPLAGKGTFPAAIACILHGKDEPGISGPATKNQPYVTQDRPDFSQEEVRVWYENRENTPYPYIMEIKDRTVVGYKYFHLHKLHTISVKVRHAEGELYVKMIEKEKSEEIEICRILLKASEEWTEFCTEISPEVLKEEKIGTLLFSYQGSGNLEFLEFSLY</sequence>
<evidence type="ECO:0000256" key="3">
    <source>
        <dbReference type="ARBA" id="ARBA00022801"/>
    </source>
</evidence>
<evidence type="ECO:0000256" key="6">
    <source>
        <dbReference type="PIRSR" id="PIRSR606710-2"/>
    </source>
</evidence>
<name>A0A9X3HHU7_MEDGN</name>
<dbReference type="PANTHER" id="PTHR43772:SF2">
    <property type="entry name" value="PUTATIVE (AFU_ORTHOLOGUE AFUA_2G04480)-RELATED"/>
    <property type="match status" value="1"/>
</dbReference>
<evidence type="ECO:0000256" key="2">
    <source>
        <dbReference type="ARBA" id="ARBA00022651"/>
    </source>
</evidence>
<dbReference type="SUPFAM" id="SSF75005">
    <property type="entry name" value="Arabinanase/levansucrase/invertase"/>
    <property type="match status" value="1"/>
</dbReference>
<dbReference type="InterPro" id="IPR052176">
    <property type="entry name" value="Glycosyl_Hydrlase_43_Enz"/>
</dbReference>
<keyword evidence="4" id="KW-0119">Carbohydrate metabolism</keyword>
<evidence type="ECO:0000313" key="9">
    <source>
        <dbReference type="Proteomes" id="UP001148455"/>
    </source>
</evidence>
<evidence type="ECO:0000313" key="8">
    <source>
        <dbReference type="EMBL" id="MCZ7695044.1"/>
    </source>
</evidence>
<evidence type="ECO:0000256" key="7">
    <source>
        <dbReference type="RuleBase" id="RU361187"/>
    </source>
</evidence>
<keyword evidence="3 7" id="KW-0378">Hydrolase</keyword>
<proteinExistence type="inferred from homology"/>
<dbReference type="AlphaFoldDB" id="A0A9X3HHU7"/>
<keyword evidence="2" id="KW-0858">Xylan degradation</keyword>
<dbReference type="RefSeq" id="WP_269763038.1">
    <property type="nucleotide sequence ID" value="NZ_JAPZEC010000019.1"/>
</dbReference>
<comment type="caution">
    <text evidence="8">The sequence shown here is derived from an EMBL/GenBank/DDBJ whole genome shotgun (WGS) entry which is preliminary data.</text>
</comment>
<evidence type="ECO:0000256" key="1">
    <source>
        <dbReference type="ARBA" id="ARBA00009865"/>
    </source>
</evidence>
<accession>A0A9X3HHU7</accession>
<comment type="similarity">
    <text evidence="1 7">Belongs to the glycosyl hydrolase 43 family.</text>
</comment>
<reference evidence="8" key="1">
    <citation type="submission" date="2022-12" db="EMBL/GenBank/DDBJ databases">
        <title>Genome of R. gnavus strain RSHDN_123.</title>
        <authorList>
            <person name="Abdugheni R."/>
        </authorList>
    </citation>
    <scope>NUCLEOTIDE SEQUENCE</scope>
    <source>
        <strain evidence="8">RSHDN_123</strain>
    </source>
</reference>
<keyword evidence="2" id="KW-0624">Polysaccharide degradation</keyword>
<feature type="site" description="Important for catalytic activity, responsible for pKa modulation of the active site Glu and correct orientation of both the proton donor and substrate" evidence="6">
    <location>
        <position position="145"/>
    </location>
</feature>
<dbReference type="Proteomes" id="UP001148455">
    <property type="component" value="Unassembled WGS sequence"/>
</dbReference>
<dbReference type="Gene3D" id="2.115.10.20">
    <property type="entry name" value="Glycosyl hydrolase domain, family 43"/>
    <property type="match status" value="1"/>
</dbReference>
<dbReference type="InterPro" id="IPR006710">
    <property type="entry name" value="Glyco_hydro_43"/>
</dbReference>
<dbReference type="GO" id="GO:0004553">
    <property type="term" value="F:hydrolase activity, hydrolyzing O-glycosyl compounds"/>
    <property type="evidence" value="ECO:0007669"/>
    <property type="project" value="InterPro"/>
</dbReference>